<feature type="region of interest" description="Disordered" evidence="13">
    <location>
        <begin position="152"/>
        <end position="193"/>
    </location>
</feature>
<proteinExistence type="predicted"/>
<feature type="transmembrane region" description="Helical" evidence="14">
    <location>
        <begin position="418"/>
        <end position="439"/>
    </location>
</feature>
<evidence type="ECO:0000313" key="17">
    <source>
        <dbReference type="Proteomes" id="UP001642464"/>
    </source>
</evidence>
<feature type="compositionally biased region" description="Basic and acidic residues" evidence="13">
    <location>
        <begin position="166"/>
        <end position="180"/>
    </location>
</feature>
<reference evidence="16 17" key="1">
    <citation type="submission" date="2024-02" db="EMBL/GenBank/DDBJ databases">
        <authorList>
            <person name="Chen Y."/>
            <person name="Shah S."/>
            <person name="Dougan E. K."/>
            <person name="Thang M."/>
            <person name="Chan C."/>
        </authorList>
    </citation>
    <scope>NUCLEOTIDE SEQUENCE [LARGE SCALE GENOMIC DNA]</scope>
</reference>
<evidence type="ECO:0000256" key="8">
    <source>
        <dbReference type="ARBA" id="ARBA00022989"/>
    </source>
</evidence>
<feature type="transmembrane region" description="Helical" evidence="14">
    <location>
        <begin position="451"/>
        <end position="477"/>
    </location>
</feature>
<dbReference type="SUPFAM" id="SSF81324">
    <property type="entry name" value="Voltage-gated potassium channels"/>
    <property type="match status" value="1"/>
</dbReference>
<evidence type="ECO:0000313" key="16">
    <source>
        <dbReference type="EMBL" id="CAK9016451.1"/>
    </source>
</evidence>
<evidence type="ECO:0000256" key="5">
    <source>
        <dbReference type="ARBA" id="ARBA00022692"/>
    </source>
</evidence>
<dbReference type="InterPro" id="IPR011992">
    <property type="entry name" value="EF-hand-dom_pair"/>
</dbReference>
<gene>
    <name evidence="16" type="ORF">SCF082_LOCUS13195</name>
</gene>
<dbReference type="EMBL" id="CAXAMM010008114">
    <property type="protein sequence ID" value="CAK9016451.1"/>
    <property type="molecule type" value="Genomic_DNA"/>
</dbReference>
<evidence type="ECO:0000256" key="7">
    <source>
        <dbReference type="ARBA" id="ARBA00022882"/>
    </source>
</evidence>
<feature type="transmembrane region" description="Helical" evidence="14">
    <location>
        <begin position="378"/>
        <end position="398"/>
    </location>
</feature>
<keyword evidence="6" id="KW-0106">Calcium</keyword>
<sequence length="619" mass="69622">MAVSSMGSPTSPKARQAASVFAGNIQNEFEKLRQDIDRKHVRVEKMIRASAQQVAAATTAALQHQLMNMQKQMLASIRDPGIIQPFQDAEMSRAALRENAIGEFPEHVLNRSSVLSGGSLDFDELLGEDPYGDLYTSAMPTDDEDLARQQYEAAGGRRRKGKKDKVKSAWEEPKAEDPAESKSTNQKIRNTGDGVMTLREGDEELLKKKAQLVARRVVNEEEMPPGRVFARKIVFNQRFEWVAAAIMVGNSLLVGIEAEYTLNNLNGEPYWLIRIFDIVFNVCFAIELGLRLAADQKFFISLYNPALHWNILDIILVLSTFVEEIINIVEANRPEIDVSVLRMLRMVRLLRVARIVRVVRFFNDLRVMVTGIKASGRVLLWAIALLLLVTYVFGVTFMQLSAAHLTGNTAGDSQLITYYGTLSRTILTLFMTISGGMLWNEALKPLSEISWIVDILFLMYIFSTVFCCLNIMTGIFVDNAQASKKTDETVVRQEWEKERRQWIADAAELFYKVDTDNSGDVTKTKLASILYSDRVQTLLRKLGIAADGYTPSELWDLLDLSGNGSVMQAEFAHAVRLISGHGRGIDIYRIKKDTKNLTKQLVDLKKHLQTVFPELKAVS</sequence>
<keyword evidence="11" id="KW-0325">Glycoprotein</keyword>
<feature type="domain" description="Ion transport" evidence="15">
    <location>
        <begin position="237"/>
        <end position="486"/>
    </location>
</feature>
<organism evidence="16 17">
    <name type="scientific">Durusdinium trenchii</name>
    <dbReference type="NCBI Taxonomy" id="1381693"/>
    <lineage>
        <taxon>Eukaryota</taxon>
        <taxon>Sar</taxon>
        <taxon>Alveolata</taxon>
        <taxon>Dinophyceae</taxon>
        <taxon>Suessiales</taxon>
        <taxon>Symbiodiniaceae</taxon>
        <taxon>Durusdinium</taxon>
    </lineage>
</organism>
<dbReference type="GO" id="GO:0034220">
    <property type="term" value="P:monoatomic ion transmembrane transport"/>
    <property type="evidence" value="ECO:0007669"/>
    <property type="project" value="UniProtKB-KW"/>
</dbReference>
<evidence type="ECO:0000256" key="12">
    <source>
        <dbReference type="ARBA" id="ARBA00023303"/>
    </source>
</evidence>
<evidence type="ECO:0000256" key="6">
    <source>
        <dbReference type="ARBA" id="ARBA00022837"/>
    </source>
</evidence>
<keyword evidence="2" id="KW-0813">Transport</keyword>
<dbReference type="Gene3D" id="1.10.287.70">
    <property type="match status" value="1"/>
</dbReference>
<dbReference type="PANTHER" id="PTHR45628:SF7">
    <property type="entry name" value="VOLTAGE-DEPENDENT CALCIUM CHANNEL TYPE A SUBUNIT ALPHA-1"/>
    <property type="match status" value="1"/>
</dbReference>
<evidence type="ECO:0000256" key="2">
    <source>
        <dbReference type="ARBA" id="ARBA00022448"/>
    </source>
</evidence>
<keyword evidence="9" id="KW-0406">Ion transport</keyword>
<evidence type="ECO:0000256" key="4">
    <source>
        <dbReference type="ARBA" id="ARBA00022673"/>
    </source>
</evidence>
<dbReference type="Proteomes" id="UP001642464">
    <property type="component" value="Unassembled WGS sequence"/>
</dbReference>
<evidence type="ECO:0000256" key="14">
    <source>
        <dbReference type="SAM" id="Phobius"/>
    </source>
</evidence>
<keyword evidence="3" id="KW-0109">Calcium transport</keyword>
<keyword evidence="12 16" id="KW-0407">Ion channel</keyword>
<feature type="compositionally biased region" description="Basic residues" evidence="13">
    <location>
        <begin position="156"/>
        <end position="165"/>
    </location>
</feature>
<evidence type="ECO:0000256" key="9">
    <source>
        <dbReference type="ARBA" id="ARBA00023065"/>
    </source>
</evidence>
<dbReference type="Gene3D" id="1.10.238.10">
    <property type="entry name" value="EF-hand"/>
    <property type="match status" value="1"/>
</dbReference>
<dbReference type="SUPFAM" id="SSF47473">
    <property type="entry name" value="EF-hand"/>
    <property type="match status" value="1"/>
</dbReference>
<protein>
    <submittedName>
        <fullName evidence="16">Sodium channel protein 60E (Drosophila ion channel 60) (Drosophila sodium channel 1) (Protein smell-impaired 60E) (Sodium channel 2) (DmNav2)</fullName>
    </submittedName>
</protein>
<comment type="caution">
    <text evidence="16">The sequence shown here is derived from an EMBL/GenBank/DDBJ whole genome shotgun (WGS) entry which is preliminary data.</text>
</comment>
<dbReference type="Pfam" id="PF00520">
    <property type="entry name" value="Ion_trans"/>
    <property type="match status" value="1"/>
</dbReference>
<dbReference type="InterPro" id="IPR050599">
    <property type="entry name" value="VDCC_alpha-1_subunit"/>
</dbReference>
<keyword evidence="8 14" id="KW-1133">Transmembrane helix</keyword>
<keyword evidence="5 14" id="KW-0812">Transmembrane</keyword>
<evidence type="ECO:0000256" key="3">
    <source>
        <dbReference type="ARBA" id="ARBA00022568"/>
    </source>
</evidence>
<keyword evidence="10 14" id="KW-0472">Membrane</keyword>
<keyword evidence="7" id="KW-0851">Voltage-gated channel</keyword>
<comment type="subcellular location">
    <subcellularLocation>
        <location evidence="1">Membrane</location>
        <topology evidence="1">Multi-pass membrane protein</topology>
    </subcellularLocation>
</comment>
<dbReference type="InterPro" id="IPR027359">
    <property type="entry name" value="Volt_channel_dom_sf"/>
</dbReference>
<evidence type="ECO:0000256" key="11">
    <source>
        <dbReference type="ARBA" id="ARBA00023180"/>
    </source>
</evidence>
<evidence type="ECO:0000259" key="15">
    <source>
        <dbReference type="Pfam" id="PF00520"/>
    </source>
</evidence>
<evidence type="ECO:0000256" key="1">
    <source>
        <dbReference type="ARBA" id="ARBA00004141"/>
    </source>
</evidence>
<evidence type="ECO:0000256" key="13">
    <source>
        <dbReference type="SAM" id="MobiDB-lite"/>
    </source>
</evidence>
<keyword evidence="4" id="KW-0107">Calcium channel</keyword>
<evidence type="ECO:0000256" key="10">
    <source>
        <dbReference type="ARBA" id="ARBA00023136"/>
    </source>
</evidence>
<dbReference type="Gene3D" id="1.20.120.350">
    <property type="entry name" value="Voltage-gated potassium channels. Chain C"/>
    <property type="match status" value="1"/>
</dbReference>
<accession>A0ABP0JPR9</accession>
<dbReference type="PANTHER" id="PTHR45628">
    <property type="entry name" value="VOLTAGE-DEPENDENT CALCIUM CHANNEL TYPE A SUBUNIT ALPHA-1"/>
    <property type="match status" value="1"/>
</dbReference>
<dbReference type="InterPro" id="IPR005821">
    <property type="entry name" value="Ion_trans_dom"/>
</dbReference>
<keyword evidence="17" id="KW-1185">Reference proteome</keyword>
<name>A0ABP0JPR9_9DINO</name>